<name>A0ABQ2CSV9_9GAMM</name>
<evidence type="ECO:0000256" key="2">
    <source>
        <dbReference type="ARBA" id="ARBA00007362"/>
    </source>
</evidence>
<evidence type="ECO:0000256" key="3">
    <source>
        <dbReference type="ARBA" id="ARBA00022448"/>
    </source>
</evidence>
<dbReference type="Proteomes" id="UP000633263">
    <property type="component" value="Unassembled WGS sequence"/>
</dbReference>
<keyword evidence="4" id="KW-1003">Cell membrane</keyword>
<evidence type="ECO:0000313" key="9">
    <source>
        <dbReference type="EMBL" id="GGJ02830.1"/>
    </source>
</evidence>
<feature type="transmembrane region" description="Helical" evidence="8">
    <location>
        <begin position="61"/>
        <end position="81"/>
    </location>
</feature>
<protein>
    <submittedName>
        <fullName evidence="9">Permease</fullName>
    </submittedName>
</protein>
<feature type="transmembrane region" description="Helical" evidence="8">
    <location>
        <begin position="200"/>
        <end position="220"/>
    </location>
</feature>
<evidence type="ECO:0000256" key="6">
    <source>
        <dbReference type="ARBA" id="ARBA00022989"/>
    </source>
</evidence>
<dbReference type="EMBL" id="BMNN01000004">
    <property type="protein sequence ID" value="GGJ02830.1"/>
    <property type="molecule type" value="Genomic_DNA"/>
</dbReference>
<evidence type="ECO:0000256" key="1">
    <source>
        <dbReference type="ARBA" id="ARBA00004651"/>
    </source>
</evidence>
<dbReference type="InterPro" id="IPR037185">
    <property type="entry name" value="EmrE-like"/>
</dbReference>
<comment type="subcellular location">
    <subcellularLocation>
        <location evidence="1">Cell membrane</location>
        <topology evidence="1">Multi-pass membrane protein</topology>
    </subcellularLocation>
</comment>
<evidence type="ECO:0000256" key="7">
    <source>
        <dbReference type="ARBA" id="ARBA00023136"/>
    </source>
</evidence>
<dbReference type="NCBIfam" id="TIGR00688">
    <property type="entry name" value="rarD"/>
    <property type="match status" value="1"/>
</dbReference>
<comment type="similarity">
    <text evidence="2">Belongs to the EamA transporter family.</text>
</comment>
<keyword evidence="3" id="KW-0813">Transport</keyword>
<gene>
    <name evidence="9" type="ORF">GCM10009083_19590</name>
</gene>
<proteinExistence type="inferred from homology"/>
<keyword evidence="7 8" id="KW-0472">Membrane</keyword>
<dbReference type="SUPFAM" id="SSF103481">
    <property type="entry name" value="Multidrug resistance efflux transporter EmrE"/>
    <property type="match status" value="1"/>
</dbReference>
<reference evidence="10" key="1">
    <citation type="journal article" date="2019" name="Int. J. Syst. Evol. Microbiol.">
        <title>The Global Catalogue of Microorganisms (GCM) 10K type strain sequencing project: providing services to taxonomists for standard genome sequencing and annotation.</title>
        <authorList>
            <consortium name="The Broad Institute Genomics Platform"/>
            <consortium name="The Broad Institute Genome Sequencing Center for Infectious Disease"/>
            <person name="Wu L."/>
            <person name="Ma J."/>
        </authorList>
    </citation>
    <scope>NUCLEOTIDE SEQUENCE [LARGE SCALE GENOMIC DNA]</scope>
    <source>
        <strain evidence="10">JCM 11590</strain>
    </source>
</reference>
<keyword evidence="5 8" id="KW-0812">Transmembrane</keyword>
<feature type="transmembrane region" description="Helical" evidence="8">
    <location>
        <begin position="260"/>
        <end position="278"/>
    </location>
</feature>
<feature type="transmembrane region" description="Helical" evidence="8">
    <location>
        <begin position="169"/>
        <end position="194"/>
    </location>
</feature>
<evidence type="ECO:0000256" key="8">
    <source>
        <dbReference type="SAM" id="Phobius"/>
    </source>
</evidence>
<organism evidence="9 10">
    <name type="scientific">Halopseudomonas pertucinogena</name>
    <dbReference type="NCBI Taxonomy" id="86175"/>
    <lineage>
        <taxon>Bacteria</taxon>
        <taxon>Pseudomonadati</taxon>
        <taxon>Pseudomonadota</taxon>
        <taxon>Gammaproteobacteria</taxon>
        <taxon>Pseudomonadales</taxon>
        <taxon>Pseudomonadaceae</taxon>
        <taxon>Halopseudomonas</taxon>
    </lineage>
</organism>
<evidence type="ECO:0000256" key="4">
    <source>
        <dbReference type="ARBA" id="ARBA00022475"/>
    </source>
</evidence>
<sequence length="290" mass="32183">MASVLFGGLYYFSTLLAPLSGEQIFGWRMLLTFPFVTVFMLCSSYWSLVREQVARMRRRPSLFLLQLVTSALAGTQLWIFLWAPVNGRALEVSLGYFLLPLSMVLAGYLVFREHPSRLQQLAIGCAVVGVANALLQAGTFAWETVLVAAGYPFYFILRRLAGTDNLGGFWFDMLLMLPAAAWFAWAGGAAPAMFESTPNLYWLVALLGAFSALALVGYILAARLLTFTLFGLLAYVEPVLLVLVALLLGEQIAPEEWLTYIAIWASVGVLVFEGLRHLRRSRRPLSRPGE</sequence>
<evidence type="ECO:0000313" key="10">
    <source>
        <dbReference type="Proteomes" id="UP000633263"/>
    </source>
</evidence>
<keyword evidence="6 8" id="KW-1133">Transmembrane helix</keyword>
<feature type="transmembrane region" description="Helical" evidence="8">
    <location>
        <begin position="31"/>
        <end position="49"/>
    </location>
</feature>
<feature type="transmembrane region" description="Helical" evidence="8">
    <location>
        <begin position="227"/>
        <end position="248"/>
    </location>
</feature>
<feature type="transmembrane region" description="Helical" evidence="8">
    <location>
        <begin position="140"/>
        <end position="157"/>
    </location>
</feature>
<evidence type="ECO:0000256" key="5">
    <source>
        <dbReference type="ARBA" id="ARBA00022692"/>
    </source>
</evidence>
<comment type="caution">
    <text evidence="9">The sequence shown here is derived from an EMBL/GenBank/DDBJ whole genome shotgun (WGS) entry which is preliminary data.</text>
</comment>
<accession>A0ABQ2CSV9</accession>
<keyword evidence="10" id="KW-1185">Reference proteome</keyword>
<dbReference type="InterPro" id="IPR004626">
    <property type="entry name" value="RarD"/>
</dbReference>
<feature type="transmembrane region" description="Helical" evidence="8">
    <location>
        <begin position="118"/>
        <end position="134"/>
    </location>
</feature>
<feature type="transmembrane region" description="Helical" evidence="8">
    <location>
        <begin position="93"/>
        <end position="111"/>
    </location>
</feature>